<dbReference type="PROSITE" id="PS51257">
    <property type="entry name" value="PROKAR_LIPOPROTEIN"/>
    <property type="match status" value="1"/>
</dbReference>
<name>A0A3M9NIF1_9BACT</name>
<dbReference type="AlphaFoldDB" id="A0A3M9NIF1"/>
<dbReference type="RefSeq" id="WP_123120365.1">
    <property type="nucleotide sequence ID" value="NZ_RJJR01000005.1"/>
</dbReference>
<comment type="caution">
    <text evidence="1">The sequence shown here is derived from an EMBL/GenBank/DDBJ whole genome shotgun (WGS) entry which is preliminary data.</text>
</comment>
<dbReference type="OrthoDB" id="1113889at2"/>
<protein>
    <submittedName>
        <fullName evidence="1">Uncharacterized protein</fullName>
    </submittedName>
</protein>
<dbReference type="EMBL" id="RJJR01000005">
    <property type="protein sequence ID" value="RNI37524.1"/>
    <property type="molecule type" value="Genomic_DNA"/>
</dbReference>
<reference evidence="1 2" key="1">
    <citation type="submission" date="2018-11" db="EMBL/GenBank/DDBJ databases">
        <title>Draft genome sequence of Ferruginibacter sp. BO-59.</title>
        <authorList>
            <person name="Im W.T."/>
        </authorList>
    </citation>
    <scope>NUCLEOTIDE SEQUENCE [LARGE SCALE GENOMIC DNA]</scope>
    <source>
        <strain evidence="1 2">BO-59</strain>
    </source>
</reference>
<evidence type="ECO:0000313" key="1">
    <source>
        <dbReference type="EMBL" id="RNI37524.1"/>
    </source>
</evidence>
<keyword evidence="2" id="KW-1185">Reference proteome</keyword>
<gene>
    <name evidence="1" type="ORF">EFY79_08650</name>
</gene>
<dbReference type="Pfam" id="PF20583">
    <property type="entry name" value="DUF6786"/>
    <property type="match status" value="1"/>
</dbReference>
<evidence type="ECO:0000313" key="2">
    <source>
        <dbReference type="Proteomes" id="UP000267223"/>
    </source>
</evidence>
<sequence length="414" mass="45283">MTKNILSVLVVTAMIALSCNNSGSNNDSARTADSLKQGSFGYDINFLKQHDDSLIILSNGEGKAQVIVSPKYQAKVFTSTADGKSGKSFGWVNYKAFSGAADAHMNAYGGENRFWLGPEGGRYSLFFKPDSSMVFANWKTPAPFDTEPWSVTDKNGQKVTMKKDMELTNYKGTKLDIGVSRSIQILSDAEISQKTGINLDTSIKAVGYQANNAITNDGKQAWTEATGMPCIWMLDMFNPSPSTVIVVPFKNLAGKPFDKVVTSDYFGQISQDRLKHTDDNLFFKADGKSRGKLGVAPDYAKPVAGSYDAENKVLTIILFDLDSSAKYLNQEWNTTKPTFQGDAVNAYNDGPLEDGSQMGPFYEMESVSPAAFLKPGESLSHQHSVFHFTGNEKSLDAISQKLLGVSLQTIQKEF</sequence>
<organism evidence="1 2">
    <name type="scientific">Hanamia caeni</name>
    <dbReference type="NCBI Taxonomy" id="2294116"/>
    <lineage>
        <taxon>Bacteria</taxon>
        <taxon>Pseudomonadati</taxon>
        <taxon>Bacteroidota</taxon>
        <taxon>Chitinophagia</taxon>
        <taxon>Chitinophagales</taxon>
        <taxon>Chitinophagaceae</taxon>
        <taxon>Hanamia</taxon>
    </lineage>
</organism>
<proteinExistence type="predicted"/>
<accession>A0A3M9NIF1</accession>
<dbReference type="Proteomes" id="UP000267223">
    <property type="component" value="Unassembled WGS sequence"/>
</dbReference>
<dbReference type="InterPro" id="IPR046713">
    <property type="entry name" value="DUF6786"/>
</dbReference>